<reference evidence="1" key="1">
    <citation type="journal article" date="2015" name="Nature">
        <title>Complex archaea that bridge the gap between prokaryotes and eukaryotes.</title>
        <authorList>
            <person name="Spang A."/>
            <person name="Saw J.H."/>
            <person name="Jorgensen S.L."/>
            <person name="Zaremba-Niedzwiedzka K."/>
            <person name="Martijn J."/>
            <person name="Lind A.E."/>
            <person name="van Eijk R."/>
            <person name="Schleper C."/>
            <person name="Guy L."/>
            <person name="Ettema T.J."/>
        </authorList>
    </citation>
    <scope>NUCLEOTIDE SEQUENCE</scope>
</reference>
<comment type="caution">
    <text evidence="1">The sequence shown here is derived from an EMBL/GenBank/DDBJ whole genome shotgun (WGS) entry which is preliminary data.</text>
</comment>
<accession>A0A0F9C8G4</accession>
<dbReference type="AlphaFoldDB" id="A0A0F9C8G4"/>
<evidence type="ECO:0000313" key="1">
    <source>
        <dbReference type="EMBL" id="KKL22602.1"/>
    </source>
</evidence>
<name>A0A0F9C8G4_9ZZZZ</name>
<protein>
    <recommendedName>
        <fullName evidence="2">Proliferating cell nuclear antigen PCNA N-terminal domain-containing protein</fullName>
    </recommendedName>
</protein>
<evidence type="ECO:0008006" key="2">
    <source>
        <dbReference type="Google" id="ProtNLM"/>
    </source>
</evidence>
<proteinExistence type="predicted"/>
<gene>
    <name evidence="1" type="ORF">LCGC14_2433770</name>
</gene>
<feature type="non-terminal residue" evidence="1">
    <location>
        <position position="294"/>
    </location>
</feature>
<dbReference type="SUPFAM" id="SSF55979">
    <property type="entry name" value="DNA clamp"/>
    <property type="match status" value="2"/>
</dbReference>
<organism evidence="1">
    <name type="scientific">marine sediment metagenome</name>
    <dbReference type="NCBI Taxonomy" id="412755"/>
    <lineage>
        <taxon>unclassified sequences</taxon>
        <taxon>metagenomes</taxon>
        <taxon>ecological metagenomes</taxon>
    </lineage>
</organism>
<sequence length="294" mass="33533">MSKKTEIEKSTAKGKLEFKDCYSLYKFIDALSLLVDEIPLIVDSENNQLVIKFMDPSRICLIEVFFGNLNNKKSTGNINAFLKVKKNDKKSVYSIDIKKSGKQATIIDDLKNVLKVKKNDKKSVSIIFGDPYRLLIEKKSGTLGIIKKNLNYINLDFMDISMSGLNNMQYPTMIKISQKLLDDFFYEAGVYSEIIGLEINNKGIHFTENGVIGDSDIFYESKLLNVCDAPIKSEKSYYSLSFLNLVKPIVSIMEENDTIKFELKTDHPLKVSIKFDKIGAEITYYLACRILEEE</sequence>
<dbReference type="EMBL" id="LAZR01037289">
    <property type="protein sequence ID" value="KKL22602.1"/>
    <property type="molecule type" value="Genomic_DNA"/>
</dbReference>
<dbReference type="Gene3D" id="3.70.10.10">
    <property type="match status" value="1"/>
</dbReference>
<dbReference type="InterPro" id="IPR046938">
    <property type="entry name" value="DNA_clamp_sf"/>
</dbReference>